<accession>A0A422N818</accession>
<feature type="region of interest" description="Disordered" evidence="1">
    <location>
        <begin position="261"/>
        <end position="289"/>
    </location>
</feature>
<protein>
    <submittedName>
        <fullName evidence="2">Uncharacterized protein</fullName>
    </submittedName>
</protein>
<organism evidence="2 3">
    <name type="scientific">Trypanosoma conorhini</name>
    <dbReference type="NCBI Taxonomy" id="83891"/>
    <lineage>
        <taxon>Eukaryota</taxon>
        <taxon>Discoba</taxon>
        <taxon>Euglenozoa</taxon>
        <taxon>Kinetoplastea</taxon>
        <taxon>Metakinetoplastina</taxon>
        <taxon>Trypanosomatida</taxon>
        <taxon>Trypanosomatidae</taxon>
        <taxon>Trypanosoma</taxon>
    </lineage>
</organism>
<sequence>MQEELPECFCVVSQQKTSGPEVIWAALKGIHAFVFEKQQKVTEEPSPRELLLACESALEKVGGQLGKRKPLDLARLSMGVVIVEIIARLTRILFWGMLAPSETPRPRRIKLLEEDGEEVEGVLLPRFFLKLAVSPIVMREVLMKAPWEVFLRRYGVESAPPGEFRECVPAEVASVLSGLRANFGCDFLFHVRLQTELTGSHLVGNNSAAEANDPHVASAGDAGGGLLGPPEADGGKKPAGYGKNVSRFGAKRCCSSSFPGASAPPASSWECNVARKHPPPSVEQSQAPCAVHSRHRFPAYKLTRRRPGMRQGTGAGNECVDAPGGGATPHSSTPEDDRASAEEHDGDAEVLAPETPVKKRVRRDQGVVPPSPSRPTHGGLARLFNS</sequence>
<dbReference type="GeneID" id="40322167"/>
<dbReference type="AlphaFoldDB" id="A0A422N818"/>
<reference evidence="2 3" key="1">
    <citation type="journal article" date="2018" name="BMC Genomics">
        <title>Genomic comparison of Trypanosoma conorhini and Trypanosoma rangeli to Trypanosoma cruzi strains of high and low virulence.</title>
        <authorList>
            <person name="Bradwell K.R."/>
            <person name="Koparde V.N."/>
            <person name="Matveyev A.V."/>
            <person name="Serrano M.G."/>
            <person name="Alves J.M."/>
            <person name="Parikh H."/>
            <person name="Huang B."/>
            <person name="Lee V."/>
            <person name="Espinosa-Alvarez O."/>
            <person name="Ortiz P.A."/>
            <person name="Costa-Martins A.G."/>
            <person name="Teixeira M.M."/>
            <person name="Buck G.A."/>
        </authorList>
    </citation>
    <scope>NUCLEOTIDE SEQUENCE [LARGE SCALE GENOMIC DNA]</scope>
    <source>
        <strain evidence="2 3">025E</strain>
    </source>
</reference>
<proteinExistence type="predicted"/>
<keyword evidence="3" id="KW-1185">Reference proteome</keyword>
<dbReference type="Proteomes" id="UP000284403">
    <property type="component" value="Unassembled WGS sequence"/>
</dbReference>
<evidence type="ECO:0000256" key="1">
    <source>
        <dbReference type="SAM" id="MobiDB-lite"/>
    </source>
</evidence>
<dbReference type="EMBL" id="MKKU01000817">
    <property type="protein sequence ID" value="RNF01595.1"/>
    <property type="molecule type" value="Genomic_DNA"/>
</dbReference>
<dbReference type="RefSeq" id="XP_029224486.1">
    <property type="nucleotide sequence ID" value="XM_029375403.1"/>
</dbReference>
<name>A0A422N818_9TRYP</name>
<dbReference type="OrthoDB" id="244240at2759"/>
<feature type="region of interest" description="Disordered" evidence="1">
    <location>
        <begin position="306"/>
        <end position="386"/>
    </location>
</feature>
<feature type="compositionally biased region" description="Basic and acidic residues" evidence="1">
    <location>
        <begin position="333"/>
        <end position="343"/>
    </location>
</feature>
<evidence type="ECO:0000313" key="2">
    <source>
        <dbReference type="EMBL" id="RNF01595.1"/>
    </source>
</evidence>
<evidence type="ECO:0000313" key="3">
    <source>
        <dbReference type="Proteomes" id="UP000284403"/>
    </source>
</evidence>
<gene>
    <name evidence="2" type="ORF">Tco025E_08556</name>
</gene>
<comment type="caution">
    <text evidence="2">The sequence shown here is derived from an EMBL/GenBank/DDBJ whole genome shotgun (WGS) entry which is preliminary data.</text>
</comment>
<feature type="region of interest" description="Disordered" evidence="1">
    <location>
        <begin position="213"/>
        <end position="236"/>
    </location>
</feature>